<evidence type="ECO:0000313" key="1">
    <source>
        <dbReference type="EMBL" id="APA94458.1"/>
    </source>
</evidence>
<dbReference type="Proteomes" id="UP000180166">
    <property type="component" value="Chromosome"/>
</dbReference>
<gene>
    <name evidence="1" type="ORF">NS506_00375</name>
</gene>
<name>A0ABC8AJ96_9NOCA</name>
<protein>
    <recommendedName>
        <fullName evidence="3">DUF4244 domain-containing protein</fullName>
    </recommendedName>
</protein>
<dbReference type="Pfam" id="PF14029">
    <property type="entry name" value="DUF4244"/>
    <property type="match status" value="1"/>
</dbReference>
<dbReference type="EMBL" id="CP017839">
    <property type="protein sequence ID" value="APA94458.1"/>
    <property type="molecule type" value="Genomic_DNA"/>
</dbReference>
<dbReference type="AlphaFoldDB" id="A0ABC8AJ96"/>
<reference evidence="1 2" key="1">
    <citation type="submission" date="2016-10" db="EMBL/GenBank/DDBJ databases">
        <title>Genome sequence of Nocardia seriolae strain EM150506, isolated from Anguila japonica.</title>
        <authorList>
            <person name="Han H.-J."/>
        </authorList>
    </citation>
    <scope>NUCLEOTIDE SEQUENCE [LARGE SCALE GENOMIC DNA]</scope>
    <source>
        <strain evidence="1 2">EM150506</strain>
    </source>
</reference>
<dbReference type="KEGG" id="nsr:NS506_00375"/>
<organism evidence="1 2">
    <name type="scientific">Nocardia seriolae</name>
    <dbReference type="NCBI Taxonomy" id="37332"/>
    <lineage>
        <taxon>Bacteria</taxon>
        <taxon>Bacillati</taxon>
        <taxon>Actinomycetota</taxon>
        <taxon>Actinomycetes</taxon>
        <taxon>Mycobacteriales</taxon>
        <taxon>Nocardiaceae</taxon>
        <taxon>Nocardia</taxon>
    </lineage>
</organism>
<dbReference type="InterPro" id="IPR025338">
    <property type="entry name" value="DUF4244"/>
</dbReference>
<proteinExistence type="predicted"/>
<evidence type="ECO:0008006" key="3">
    <source>
        <dbReference type="Google" id="ProtNLM"/>
    </source>
</evidence>
<accession>A0ABC8AJ96</accession>
<dbReference type="RefSeq" id="WP_033089385.1">
    <property type="nucleotide sequence ID" value="NZ_AP017900.1"/>
</dbReference>
<evidence type="ECO:0000313" key="2">
    <source>
        <dbReference type="Proteomes" id="UP000180166"/>
    </source>
</evidence>
<sequence length="71" mass="7501">MGTTVRNAFWGLRTRLLRVVTAEDGMSTAEYAIGTIAAAAFGAVLYTVVTGDSIVNALTKIIDKALKTPVK</sequence>
<dbReference type="GeneID" id="93371788"/>